<gene>
    <name evidence="2" type="ORF">J2S35_001341</name>
</gene>
<accession>A0AAE4C5J6</accession>
<evidence type="ECO:0000256" key="1">
    <source>
        <dbReference type="SAM" id="Phobius"/>
    </source>
</evidence>
<protein>
    <submittedName>
        <fullName evidence="2">Uncharacterized protein</fullName>
    </submittedName>
</protein>
<sequence length="135" mass="14341">MAKPDDKFQFPWRDYLHFVLMISGVILWSYFFGHRADAEAALASGAHWIDIAAMSAVGAIVHAMWALPRGAMLLKAAGTFVVVTVAFVLLDVATGPSASLAEAVAAPRVLILASLVGVVFAAAFAWAAKKRADRA</sequence>
<reference evidence="2" key="1">
    <citation type="submission" date="2023-07" db="EMBL/GenBank/DDBJ databases">
        <title>Sequencing the genomes of 1000 actinobacteria strains.</title>
        <authorList>
            <person name="Klenk H.-P."/>
        </authorList>
    </citation>
    <scope>NUCLEOTIDE SEQUENCE</scope>
    <source>
        <strain evidence="2">DSM 13988</strain>
    </source>
</reference>
<keyword evidence="1" id="KW-0812">Transmembrane</keyword>
<feature type="transmembrane region" description="Helical" evidence="1">
    <location>
        <begin position="110"/>
        <end position="128"/>
    </location>
</feature>
<keyword evidence="3" id="KW-1185">Reference proteome</keyword>
<organism evidence="2 3">
    <name type="scientific">Falsarthrobacter nasiphocae</name>
    <dbReference type="NCBI Taxonomy" id="189863"/>
    <lineage>
        <taxon>Bacteria</taxon>
        <taxon>Bacillati</taxon>
        <taxon>Actinomycetota</taxon>
        <taxon>Actinomycetes</taxon>
        <taxon>Micrococcales</taxon>
        <taxon>Micrococcaceae</taxon>
        <taxon>Falsarthrobacter</taxon>
    </lineage>
</organism>
<proteinExistence type="predicted"/>
<feature type="transmembrane region" description="Helical" evidence="1">
    <location>
        <begin position="72"/>
        <end position="90"/>
    </location>
</feature>
<comment type="caution">
    <text evidence="2">The sequence shown here is derived from an EMBL/GenBank/DDBJ whole genome shotgun (WGS) entry which is preliminary data.</text>
</comment>
<keyword evidence="1" id="KW-0472">Membrane</keyword>
<evidence type="ECO:0000313" key="3">
    <source>
        <dbReference type="Proteomes" id="UP001247307"/>
    </source>
</evidence>
<keyword evidence="1" id="KW-1133">Transmembrane helix</keyword>
<dbReference type="AlphaFoldDB" id="A0AAE4C5J6"/>
<dbReference type="RefSeq" id="WP_309851352.1">
    <property type="nucleotide sequence ID" value="NZ_BAAAIU010000003.1"/>
</dbReference>
<feature type="transmembrane region" description="Helical" evidence="1">
    <location>
        <begin position="12"/>
        <end position="33"/>
    </location>
</feature>
<name>A0AAE4C5J6_9MICC</name>
<dbReference type="EMBL" id="JAVDUI010000001">
    <property type="protein sequence ID" value="MDR6892401.1"/>
    <property type="molecule type" value="Genomic_DNA"/>
</dbReference>
<evidence type="ECO:0000313" key="2">
    <source>
        <dbReference type="EMBL" id="MDR6892401.1"/>
    </source>
</evidence>
<dbReference type="Proteomes" id="UP001247307">
    <property type="component" value="Unassembled WGS sequence"/>
</dbReference>